<evidence type="ECO:0000259" key="6">
    <source>
        <dbReference type="PROSITE" id="PS50011"/>
    </source>
</evidence>
<keyword evidence="9" id="KW-1185">Reference proteome</keyword>
<evidence type="ECO:0000256" key="5">
    <source>
        <dbReference type="SAM" id="SignalP"/>
    </source>
</evidence>
<dbReference type="PANTHER" id="PTHR24359:SF34">
    <property type="entry name" value="PROTEIN KINASE DOMAIN-CONTAINING PROTEIN"/>
    <property type="match status" value="1"/>
</dbReference>
<dbReference type="SUPFAM" id="SSF47266">
    <property type="entry name" value="4-helical cytokines"/>
    <property type="match status" value="1"/>
</dbReference>
<dbReference type="GO" id="GO:0005524">
    <property type="term" value="F:ATP binding"/>
    <property type="evidence" value="ECO:0007669"/>
    <property type="project" value="UniProtKB-UniRule"/>
</dbReference>
<keyword evidence="1 3" id="KW-0547">Nucleotide-binding</keyword>
<gene>
    <name evidence="8" type="ORF">D9C73_022721</name>
</gene>
<feature type="chain" id="PRO_5020650345" evidence="5">
    <location>
        <begin position="21"/>
        <end position="661"/>
    </location>
</feature>
<keyword evidence="8" id="KW-0808">Transferase</keyword>
<evidence type="ECO:0000259" key="7">
    <source>
        <dbReference type="PROSITE" id="PS50835"/>
    </source>
</evidence>
<dbReference type="EMBL" id="CM014097">
    <property type="protein sequence ID" value="TKS88848.1"/>
    <property type="molecule type" value="Genomic_DNA"/>
</dbReference>
<feature type="region of interest" description="Disordered" evidence="4">
    <location>
        <begin position="489"/>
        <end position="509"/>
    </location>
</feature>
<accession>A0A4U5VKJ5</accession>
<dbReference type="GO" id="GO:0004674">
    <property type="term" value="F:protein serine/threonine kinase activity"/>
    <property type="evidence" value="ECO:0007669"/>
    <property type="project" value="TreeGrafter"/>
</dbReference>
<evidence type="ECO:0000256" key="3">
    <source>
        <dbReference type="PROSITE-ProRule" id="PRU10141"/>
    </source>
</evidence>
<dbReference type="Gene3D" id="1.20.1250.10">
    <property type="match status" value="1"/>
</dbReference>
<protein>
    <submittedName>
        <fullName evidence="8">Serine/threonine-protein kinase SBK2</fullName>
    </submittedName>
</protein>
<dbReference type="PROSITE" id="PS50835">
    <property type="entry name" value="IG_LIKE"/>
    <property type="match status" value="1"/>
</dbReference>
<organism evidence="8 9">
    <name type="scientific">Collichthys lucidus</name>
    <name type="common">Big head croaker</name>
    <name type="synonym">Sciaena lucida</name>
    <dbReference type="NCBI Taxonomy" id="240159"/>
    <lineage>
        <taxon>Eukaryota</taxon>
        <taxon>Metazoa</taxon>
        <taxon>Chordata</taxon>
        <taxon>Craniata</taxon>
        <taxon>Vertebrata</taxon>
        <taxon>Euteleostomi</taxon>
        <taxon>Actinopterygii</taxon>
        <taxon>Neopterygii</taxon>
        <taxon>Teleostei</taxon>
        <taxon>Neoteleostei</taxon>
        <taxon>Acanthomorphata</taxon>
        <taxon>Eupercaria</taxon>
        <taxon>Sciaenidae</taxon>
        <taxon>Collichthys</taxon>
    </lineage>
</organism>
<reference evidence="8 9" key="1">
    <citation type="submission" date="2019-01" db="EMBL/GenBank/DDBJ databases">
        <title>Genome Assembly of Collichthys lucidus.</title>
        <authorList>
            <person name="Cai M."/>
            <person name="Xiao S."/>
        </authorList>
    </citation>
    <scope>NUCLEOTIDE SEQUENCE [LARGE SCALE GENOMIC DNA]</scope>
    <source>
        <strain evidence="8">JT15FE1705JMU</strain>
        <tissue evidence="8">Muscle</tissue>
    </source>
</reference>
<dbReference type="FunFam" id="1.10.510.10:FF:001434">
    <property type="entry name" value="Si:ch211-171h4.3"/>
    <property type="match status" value="1"/>
</dbReference>
<dbReference type="PRINTS" id="PR01946">
    <property type="entry name" value="IL11BFISH"/>
</dbReference>
<dbReference type="SUPFAM" id="SSF56112">
    <property type="entry name" value="Protein kinase-like (PK-like)"/>
    <property type="match status" value="1"/>
</dbReference>
<dbReference type="Gene3D" id="1.10.510.10">
    <property type="entry name" value="Transferase(Phosphotransferase) domain 1"/>
    <property type="match status" value="1"/>
</dbReference>
<evidence type="ECO:0000256" key="1">
    <source>
        <dbReference type="ARBA" id="ARBA00022741"/>
    </source>
</evidence>
<feature type="domain" description="Ig-like" evidence="7">
    <location>
        <begin position="22"/>
        <end position="113"/>
    </location>
</feature>
<dbReference type="InterPro" id="IPR017441">
    <property type="entry name" value="Protein_kinase_ATP_BS"/>
</dbReference>
<dbReference type="InterPro" id="IPR007110">
    <property type="entry name" value="Ig-like_dom"/>
</dbReference>
<dbReference type="InterPro" id="IPR000719">
    <property type="entry name" value="Prot_kinase_dom"/>
</dbReference>
<feature type="domain" description="Protein kinase" evidence="6">
    <location>
        <begin position="317"/>
        <end position="628"/>
    </location>
</feature>
<evidence type="ECO:0000313" key="8">
    <source>
        <dbReference type="EMBL" id="TKS88848.1"/>
    </source>
</evidence>
<dbReference type="InterPro" id="IPR020438">
    <property type="entry name" value="IL-11"/>
</dbReference>
<name>A0A4U5VKJ5_COLLU</name>
<dbReference type="SMART" id="SM00220">
    <property type="entry name" value="S_TKc"/>
    <property type="match status" value="1"/>
</dbReference>
<dbReference type="PROSITE" id="PS00108">
    <property type="entry name" value="PROTEIN_KINASE_ST"/>
    <property type="match status" value="1"/>
</dbReference>
<feature type="signal peptide" evidence="5">
    <location>
        <begin position="1"/>
        <end position="20"/>
    </location>
</feature>
<dbReference type="InterPro" id="IPR011009">
    <property type="entry name" value="Kinase-like_dom_sf"/>
</dbReference>
<evidence type="ECO:0000313" key="9">
    <source>
        <dbReference type="Proteomes" id="UP000298787"/>
    </source>
</evidence>
<dbReference type="PROSITE" id="PS00107">
    <property type="entry name" value="PROTEIN_KINASE_ATP"/>
    <property type="match status" value="1"/>
</dbReference>
<dbReference type="PROSITE" id="PS50011">
    <property type="entry name" value="PROTEIN_KINASE_DOM"/>
    <property type="match status" value="1"/>
</dbReference>
<keyword evidence="5" id="KW-0732">Signal</keyword>
<sequence length="661" mass="73679">MGVGLVVSTLLIALMQGVFGEPWGVAVPQSIVAISGSCINVSCSFTIPDLLERDLMNCSQRSVWIKRDFSVVKELIEIGDGETLVLKVRQCDSGLYLCKAIHKLGSQESKPVSLEVFVTTVIHDSASCLLHLLLLAELFVHTWSRPTGSPYLCKNFASMITKVEELTKVSKKLHELSDNVLATFAGVENRLDGLPNIKQNAEYFNSLQVNVSLSELYGYTQSFKLHVDWLKTVKENQTMSTQSSSNASTHLLQLSNLFNASLQQISAEVPQSPTGSSLPVVSTAFDELQFSAATKLLDEMCHLTAQSLTPMDTSEHFKILKLLGEGSYGKVMLAVHRKRGTPMALKFFPRASTCLFSFLREYNLSLSFCTHPSLTRALGIAYSTPSHYVFAQQAGLFGDLYDVILPEVGMEEDSCQRVVSQLCGALSHLHSLGFVHRDVKPENVFLCDSACRWVKLGDFGMVKARGTRVPEVWYSSPYCTPEAEIARGNSDSWKSMNDEEEEEEKKKKSRVWVSVEPSTDSWALGILTYAMLTGSHPWAETASDCHSYLKYQEWFERTKGPNDELDVWAEPQDESEAELGKKDHPPVAPQFACFTPLACSFFQSLLDPRPKFRGRPDDGLSFLGGDWVMEKERARLEKERKKSSGKGAIKKLKEMEGRGER</sequence>
<dbReference type="AlphaFoldDB" id="A0A4U5VKJ5"/>
<dbReference type="InterPro" id="IPR008271">
    <property type="entry name" value="Ser/Thr_kinase_AS"/>
</dbReference>
<dbReference type="InterPro" id="IPR020462">
    <property type="entry name" value="IL-11B_fish"/>
</dbReference>
<dbReference type="Gene3D" id="3.30.200.20">
    <property type="entry name" value="Phosphorylase Kinase, domain 1"/>
    <property type="match status" value="1"/>
</dbReference>
<dbReference type="InterPro" id="IPR009079">
    <property type="entry name" value="4_helix_cytokine-like_core"/>
</dbReference>
<proteinExistence type="predicted"/>
<dbReference type="FunFam" id="3.30.200.20:FF:001148">
    <property type="entry name" value="Si:ch211-171h4.3"/>
    <property type="match status" value="1"/>
</dbReference>
<keyword evidence="8" id="KW-0418">Kinase</keyword>
<feature type="compositionally biased region" description="Basic and acidic residues" evidence="4">
    <location>
        <begin position="651"/>
        <end position="661"/>
    </location>
</feature>
<dbReference type="Pfam" id="PF00069">
    <property type="entry name" value="Pkinase"/>
    <property type="match status" value="1"/>
</dbReference>
<dbReference type="PANTHER" id="PTHR24359">
    <property type="entry name" value="SERINE/THREONINE-PROTEIN KINASE SBK1"/>
    <property type="match status" value="1"/>
</dbReference>
<evidence type="ECO:0000256" key="2">
    <source>
        <dbReference type="ARBA" id="ARBA00022840"/>
    </source>
</evidence>
<evidence type="ECO:0000256" key="4">
    <source>
        <dbReference type="SAM" id="MobiDB-lite"/>
    </source>
</evidence>
<dbReference type="Pfam" id="PF07400">
    <property type="entry name" value="IL11"/>
    <property type="match status" value="1"/>
</dbReference>
<keyword evidence="2 3" id="KW-0067">ATP-binding</keyword>
<dbReference type="Proteomes" id="UP000298787">
    <property type="component" value="Chromosome 20"/>
</dbReference>
<feature type="region of interest" description="Disordered" evidence="4">
    <location>
        <begin position="636"/>
        <end position="661"/>
    </location>
</feature>
<feature type="binding site" evidence="3">
    <location>
        <position position="346"/>
    </location>
    <ligand>
        <name>ATP</name>
        <dbReference type="ChEBI" id="CHEBI:30616"/>
    </ligand>
</feature>